<dbReference type="AlphaFoldDB" id="L7JSW5"/>
<dbReference type="SUPFAM" id="SSF48662">
    <property type="entry name" value="Ribosomal protein L39e"/>
    <property type="match status" value="1"/>
</dbReference>
<dbReference type="HOGENOM" id="CLU_181948_2_0_1"/>
<dbReference type="OMA" id="KRELKHN"/>
<keyword evidence="3" id="KW-0687">Ribonucleoprotein</keyword>
<dbReference type="InterPro" id="IPR023626">
    <property type="entry name" value="Ribosomal_eL39_dom_sf"/>
</dbReference>
<dbReference type="OrthoDB" id="6332053at2759"/>
<feature type="non-terminal residue" evidence="4">
    <location>
        <position position="1"/>
    </location>
</feature>
<evidence type="ECO:0000256" key="2">
    <source>
        <dbReference type="ARBA" id="ARBA00022980"/>
    </source>
</evidence>
<dbReference type="InterPro" id="IPR000077">
    <property type="entry name" value="Ribosomal_eL39"/>
</dbReference>
<sequence>GAIKTRLHKIRLAKALKKNRSIPPWKRELKHNKQEFNFKKRSWRRNKLKVA</sequence>
<dbReference type="GO" id="GO:0003735">
    <property type="term" value="F:structural constituent of ribosome"/>
    <property type="evidence" value="ECO:0007669"/>
    <property type="project" value="InterPro"/>
</dbReference>
<dbReference type="InParanoid" id="L7JSW5"/>
<accession>L7JSW5</accession>
<dbReference type="GO" id="GO:1990904">
    <property type="term" value="C:ribonucleoprotein complex"/>
    <property type="evidence" value="ECO:0007669"/>
    <property type="project" value="UniProtKB-KW"/>
</dbReference>
<dbReference type="VEuPathDB" id="MicrosporidiaDB:THOM_3301"/>
<dbReference type="Gene3D" id="1.10.1620.10">
    <property type="entry name" value="Ribosomal protein L39e"/>
    <property type="match status" value="1"/>
</dbReference>
<evidence type="ECO:0000313" key="5">
    <source>
        <dbReference type="Proteomes" id="UP000011185"/>
    </source>
</evidence>
<protein>
    <submittedName>
        <fullName evidence="4">Ribosomal protein L39</fullName>
    </submittedName>
</protein>
<comment type="similarity">
    <text evidence="1">Belongs to the eukaryotic ribosomal protein eL39 family.</text>
</comment>
<proteinExistence type="inferred from homology"/>
<dbReference type="Proteomes" id="UP000011185">
    <property type="component" value="Unassembled WGS sequence"/>
</dbReference>
<gene>
    <name evidence="4" type="ORF">THOM_3301</name>
</gene>
<keyword evidence="5" id="KW-1185">Reference proteome</keyword>
<evidence type="ECO:0000313" key="4">
    <source>
        <dbReference type="EMBL" id="ELQ74568.1"/>
    </source>
</evidence>
<dbReference type="FunCoup" id="L7JSW5">
    <property type="interactions" value="92"/>
</dbReference>
<dbReference type="EMBL" id="JH994035">
    <property type="protein sequence ID" value="ELQ74568.1"/>
    <property type="molecule type" value="Genomic_DNA"/>
</dbReference>
<dbReference type="GO" id="GO:0005840">
    <property type="term" value="C:ribosome"/>
    <property type="evidence" value="ECO:0007669"/>
    <property type="project" value="UniProtKB-KW"/>
</dbReference>
<evidence type="ECO:0000256" key="3">
    <source>
        <dbReference type="ARBA" id="ARBA00023274"/>
    </source>
</evidence>
<organism evidence="4 5">
    <name type="scientific">Trachipleistophora hominis</name>
    <name type="common">Microsporidian parasite</name>
    <dbReference type="NCBI Taxonomy" id="72359"/>
    <lineage>
        <taxon>Eukaryota</taxon>
        <taxon>Fungi</taxon>
        <taxon>Fungi incertae sedis</taxon>
        <taxon>Microsporidia</taxon>
        <taxon>Pleistophoridae</taxon>
        <taxon>Trachipleistophora</taxon>
    </lineage>
</organism>
<dbReference type="Pfam" id="PF00832">
    <property type="entry name" value="Ribosomal_L39"/>
    <property type="match status" value="1"/>
</dbReference>
<keyword evidence="2 4" id="KW-0689">Ribosomal protein</keyword>
<name>L7JSW5_TRAHO</name>
<evidence type="ECO:0000256" key="1">
    <source>
        <dbReference type="ARBA" id="ARBA00009339"/>
    </source>
</evidence>
<dbReference type="GO" id="GO:0006412">
    <property type="term" value="P:translation"/>
    <property type="evidence" value="ECO:0007669"/>
    <property type="project" value="InterPro"/>
</dbReference>
<reference evidence="4 5" key="1">
    <citation type="journal article" date="2012" name="PLoS Pathog.">
        <title>The genome of the obligate intracellular parasite Trachipleistophora hominis: new insights into microsporidian genome dynamics and reductive evolution.</title>
        <authorList>
            <person name="Heinz E."/>
            <person name="Williams T.A."/>
            <person name="Nakjang S."/>
            <person name="Noel C.J."/>
            <person name="Swan D.C."/>
            <person name="Goldberg A.V."/>
            <person name="Harris S.R."/>
            <person name="Weinmaier T."/>
            <person name="Markert S."/>
            <person name="Becher D."/>
            <person name="Bernhardt J."/>
            <person name="Dagan T."/>
            <person name="Hacker C."/>
            <person name="Lucocq J.M."/>
            <person name="Schweder T."/>
            <person name="Rattei T."/>
            <person name="Hall N."/>
            <person name="Hirt R.P."/>
            <person name="Embley T.M."/>
        </authorList>
    </citation>
    <scope>NUCLEOTIDE SEQUENCE [LARGE SCALE GENOMIC DNA]</scope>
</reference>